<proteinExistence type="predicted"/>
<protein>
    <submittedName>
        <fullName evidence="1">Uncharacterized protein</fullName>
    </submittedName>
</protein>
<sequence length="65" mass="7544">MRFLSVDTCNENIELAKHVHADVLVVCQRHEGILRLLQDQFPGPILHQLQQLHVWFLAKFLLVAT</sequence>
<name>A0ACB0XV30_MELEN</name>
<evidence type="ECO:0000313" key="1">
    <source>
        <dbReference type="EMBL" id="CAK5018894.1"/>
    </source>
</evidence>
<organism evidence="1 2">
    <name type="scientific">Meloidogyne enterolobii</name>
    <name type="common">Root-knot nematode worm</name>
    <name type="synonym">Meloidogyne mayaguensis</name>
    <dbReference type="NCBI Taxonomy" id="390850"/>
    <lineage>
        <taxon>Eukaryota</taxon>
        <taxon>Metazoa</taxon>
        <taxon>Ecdysozoa</taxon>
        <taxon>Nematoda</taxon>
        <taxon>Chromadorea</taxon>
        <taxon>Rhabditida</taxon>
        <taxon>Tylenchina</taxon>
        <taxon>Tylenchomorpha</taxon>
        <taxon>Tylenchoidea</taxon>
        <taxon>Meloidogynidae</taxon>
        <taxon>Meloidogyninae</taxon>
        <taxon>Meloidogyne</taxon>
    </lineage>
</organism>
<accession>A0ACB0XV30</accession>
<dbReference type="EMBL" id="CAVMJV010000003">
    <property type="protein sequence ID" value="CAK5018894.1"/>
    <property type="molecule type" value="Genomic_DNA"/>
</dbReference>
<comment type="caution">
    <text evidence="1">The sequence shown here is derived from an EMBL/GenBank/DDBJ whole genome shotgun (WGS) entry which is preliminary data.</text>
</comment>
<gene>
    <name evidence="1" type="ORF">MENTE1834_LOCUS3979</name>
</gene>
<reference evidence="1" key="1">
    <citation type="submission" date="2023-11" db="EMBL/GenBank/DDBJ databases">
        <authorList>
            <person name="Poullet M."/>
        </authorList>
    </citation>
    <scope>NUCLEOTIDE SEQUENCE</scope>
    <source>
        <strain evidence="1">E1834</strain>
    </source>
</reference>
<evidence type="ECO:0000313" key="2">
    <source>
        <dbReference type="Proteomes" id="UP001497535"/>
    </source>
</evidence>
<keyword evidence="2" id="KW-1185">Reference proteome</keyword>
<dbReference type="Proteomes" id="UP001497535">
    <property type="component" value="Unassembled WGS sequence"/>
</dbReference>